<evidence type="ECO:0000259" key="13">
    <source>
        <dbReference type="PROSITE" id="PS51198"/>
    </source>
</evidence>
<dbReference type="Gene3D" id="1.10.486.10">
    <property type="entry name" value="PCRA, domain 4"/>
    <property type="match status" value="1"/>
</dbReference>
<dbReference type="RefSeq" id="WP_255188927.1">
    <property type="nucleotide sequence ID" value="NZ_CP113517.1"/>
</dbReference>
<keyword evidence="7" id="KW-0413">Isomerase</keyword>
<dbReference type="InterPro" id="IPR027417">
    <property type="entry name" value="P-loop_NTPase"/>
</dbReference>
<evidence type="ECO:0000256" key="5">
    <source>
        <dbReference type="ARBA" id="ARBA00022840"/>
    </source>
</evidence>
<dbReference type="InterPro" id="IPR036397">
    <property type="entry name" value="RNaseH_sf"/>
</dbReference>
<dbReference type="InterPro" id="IPR012337">
    <property type="entry name" value="RNaseH-like_sf"/>
</dbReference>
<comment type="catalytic activity">
    <reaction evidence="8">
        <text>Couples ATP hydrolysis with the unwinding of duplex DNA by translocating in the 3'-5' direction.</text>
        <dbReference type="EC" id="5.6.2.4"/>
    </reaction>
</comment>
<dbReference type="Gene3D" id="3.30.420.10">
    <property type="entry name" value="Ribonuclease H-like superfamily/Ribonuclease H"/>
    <property type="match status" value="1"/>
</dbReference>
<dbReference type="EC" id="5.6.2.4" evidence="9"/>
<dbReference type="PANTHER" id="PTHR13710:SF105">
    <property type="entry name" value="ATP-DEPENDENT DNA HELICASE Q1"/>
    <property type="match status" value="1"/>
</dbReference>
<proteinExistence type="inferred from homology"/>
<evidence type="ECO:0000256" key="1">
    <source>
        <dbReference type="ARBA" id="ARBA00005446"/>
    </source>
</evidence>
<dbReference type="InterPro" id="IPR014017">
    <property type="entry name" value="DNA_helicase_UvrD-like_C"/>
</dbReference>
<dbReference type="Pfam" id="PF13361">
    <property type="entry name" value="UvrD_C"/>
    <property type="match status" value="1"/>
</dbReference>
<evidence type="ECO:0000313" key="14">
    <source>
        <dbReference type="EMBL" id="WAR43938.1"/>
    </source>
</evidence>
<dbReference type="SMART" id="SM00490">
    <property type="entry name" value="HELICc"/>
    <property type="match status" value="1"/>
</dbReference>
<dbReference type="Pfam" id="PF00271">
    <property type="entry name" value="Helicase_C"/>
    <property type="match status" value="1"/>
</dbReference>
<dbReference type="CDD" id="cd17932">
    <property type="entry name" value="DEXQc_UvrD"/>
    <property type="match status" value="1"/>
</dbReference>
<dbReference type="PROSITE" id="PS51198">
    <property type="entry name" value="UVRD_HELICASE_ATP_BIND"/>
    <property type="match status" value="1"/>
</dbReference>
<dbReference type="GO" id="GO:0016787">
    <property type="term" value="F:hydrolase activity"/>
    <property type="evidence" value="ECO:0007669"/>
    <property type="project" value="UniProtKB-KW"/>
</dbReference>
<evidence type="ECO:0000313" key="15">
    <source>
        <dbReference type="Proteomes" id="UP001162780"/>
    </source>
</evidence>
<keyword evidence="3 10" id="KW-0378">Hydrolase</keyword>
<dbReference type="PANTHER" id="PTHR13710">
    <property type="entry name" value="DNA HELICASE RECQ FAMILY MEMBER"/>
    <property type="match status" value="1"/>
</dbReference>
<accession>A0ABY7GIZ9</accession>
<feature type="domain" description="UvrD-like helicase ATP-binding" evidence="13">
    <location>
        <begin position="1093"/>
        <end position="1308"/>
    </location>
</feature>
<dbReference type="PROSITE" id="PS51194">
    <property type="entry name" value="HELICASE_CTER"/>
    <property type="match status" value="1"/>
</dbReference>
<name>A0ABY7GIZ9_9GAMM</name>
<evidence type="ECO:0000256" key="10">
    <source>
        <dbReference type="PROSITE-ProRule" id="PRU00560"/>
    </source>
</evidence>
<sequence>MDWQGFFKRCCSLDIETNENGEIFALAARFNNQVFQRSAPFSLNQVLRELDAFARHADLLLGHNLLGHDLPVCKSLSPDLSYLQKPVVDTLFLSPLAFPENPYHRLVKDYKLVRDGLNDPLLDAKLAESLLQDQWLALAAQPKDLLSFYHYAFSGADQYTGLRECLRALGALDINASQAFDLFKALCRGQVCETAFHKVILSYLPDPRKRPALAYCLAWLRVAGGNSVLPPWVRQTFHDVAPALRQLRDIPCGKPGCSYCQEVHDPVAQLTRYFGFPAFRNEPPAADGGSLQQQIVQAAMADTPLFAVLPTGGGKSLCFQLPALVRYQRRGVLTIVISPLQALMKDQVDNLRNKTGSPSAAALYGMLTPPERGEVLKAIQMGDIAILYVSPEQLRNSGFRKSIAQREIGCWVFDEAHCLSKWGHDFRPDYLYAARFIQEFAAEQNAIVPPVQCFTATAKQDVRDEIIDYFRAYLAQELAVFEGGVERNNLQFEVQTIGSNEKYARIQQLLSERLDQTEGSAIVYCSTQKNTEDVAEFLSQQNWQAAAFHAGKDAAEKRHIQESFIDGSIRVIAATNAFGMGIDKDNVRLVIHADIPGSLENYLQEAGRAGRDREAAECVLLFDEHDIETQFKLSAASQIDQRDIAQILRGLRRSKKDKNGNVVITSGEILQDDNIETSFDSDDRNAATKIITAVSWLERAGFIERNENRTQVFQGRPLVKDLDEAKGKIEKLGLSQRQQKRWLAILEQLFNADSDEGFSADELALLGEFAATDQDKPGETASQRVIRTLYDMTAQGLIQQNLLLTAFVRYKIADSSLLRLEKICPLERAMIEAMREQAPDAASNDWQLLSLRHVNQHLLDHGHSLSNPEVLRLLLNSLARDGLGLAGNKGSLTLRHRGLDQYAVKLNRGWPALIATAEKRQAIAKIALDRILANIPEDTKAGADLLVEFSAEQLMAALKQDLVAASEVKDHLAAVERALNFLHEQKIITLQQGLAVFRQAMTIRVLPEAKTRRYNKGDYQPLSQHYGERVFQIHVMNEYARRGLEKIGQALAFVVAYFAMDKTEFVKRYFADRREILERATSQQSFQRIVSDLQNPEQIALVAGAEDRNTLILAGPGSGKTRVVVHRCAYLLRVKRVPARSMLILCFNRNAATELRKRLSDLVGDDAKGVTIQTYHGLALRLTGHALSNAGEQSELTFANIIENAIKLLLGEQSLLGLEADESRDRLLAGYRYILVDEYQDIDEQQYRLISAIAGRTADDDAKLTILAVGDDDQNIYQFRGANVGFIKQFQSDYQAELHYLLENYRSSAHIIAAANALIAHNRDRMKQQQPIRINRQRKNLEAGGRWHHLDTLARGRVQQIEVANESIQALNVAHELQRLRQLDPSLDWSQCAILAREWRLLNPIRAELERQGIPPSIMLPNTANPSPFRIRENADLLQALKQAGNTLNSASYWLDYLTDQYPADSENTWAKQLQNLLQDWQRETADAEVSNRQTLEYLCETLAEQRRERRWGNGVLLSTVHAVKGMEFAHVMVVDGGWTRQDLEEQRRLLYVAMTRARETLCLMRRLDWHNPFLPEIQGDYLLVRTAPILTPQAVELDLVYHIMSLQELDLGYAGSFDPQHSIHRQLTNLRPGDELTLTNQHGKLSLQAQGETIARLSRAAHAIWQERLPHIKRITVIALLKRHHEDGNVEYHGRSKVDEWEVPLVEVVWKQSQTLLHRL</sequence>
<dbReference type="Pfam" id="PF13245">
    <property type="entry name" value="AAA_19"/>
    <property type="match status" value="1"/>
</dbReference>
<reference evidence="14" key="1">
    <citation type="submission" date="2022-11" db="EMBL/GenBank/DDBJ databases">
        <title>Methylomonas rapida sp. nov., Carotenoid-Producing Obligate Methanotrophs with High Growth Characteristics and Biotechnological Potential.</title>
        <authorList>
            <person name="Tikhonova E.N."/>
            <person name="Suleimanov R.Z."/>
            <person name="Miroshnikov K."/>
            <person name="Oshkin I.Y."/>
            <person name="Belova S.E."/>
            <person name="Danilova O.V."/>
            <person name="Ashikhmin A."/>
            <person name="Konopkin A."/>
            <person name="But S.Y."/>
            <person name="Khmelenina V.N."/>
            <person name="Kuznetsov N."/>
            <person name="Pimenov N.V."/>
            <person name="Dedysh S.N."/>
        </authorList>
    </citation>
    <scope>NUCLEOTIDE SEQUENCE</scope>
    <source>
        <strain evidence="14">MP1</strain>
    </source>
</reference>
<dbReference type="SMART" id="SM00487">
    <property type="entry name" value="DEXDc"/>
    <property type="match status" value="2"/>
</dbReference>
<keyword evidence="6" id="KW-0238">DNA-binding</keyword>
<dbReference type="InterPro" id="IPR014001">
    <property type="entry name" value="Helicase_ATP-bd"/>
</dbReference>
<feature type="binding site" evidence="10">
    <location>
        <begin position="1114"/>
        <end position="1121"/>
    </location>
    <ligand>
        <name>ATP</name>
        <dbReference type="ChEBI" id="CHEBI:30616"/>
    </ligand>
</feature>
<dbReference type="InterPro" id="IPR011545">
    <property type="entry name" value="DEAD/DEAH_box_helicase_dom"/>
</dbReference>
<evidence type="ECO:0000259" key="11">
    <source>
        <dbReference type="PROSITE" id="PS51192"/>
    </source>
</evidence>
<feature type="domain" description="Helicase ATP-binding" evidence="11">
    <location>
        <begin position="296"/>
        <end position="476"/>
    </location>
</feature>
<evidence type="ECO:0000256" key="4">
    <source>
        <dbReference type="ARBA" id="ARBA00022806"/>
    </source>
</evidence>
<keyword evidence="5 10" id="KW-0067">ATP-binding</keyword>
<dbReference type="Pfam" id="PF00270">
    <property type="entry name" value="DEAD"/>
    <property type="match status" value="1"/>
</dbReference>
<dbReference type="Gene3D" id="3.40.50.300">
    <property type="entry name" value="P-loop containing nucleotide triphosphate hydrolases"/>
    <property type="match status" value="5"/>
</dbReference>
<dbReference type="EMBL" id="CP113517">
    <property type="protein sequence ID" value="WAR43938.1"/>
    <property type="molecule type" value="Genomic_DNA"/>
</dbReference>
<keyword evidence="15" id="KW-1185">Reference proteome</keyword>
<dbReference type="InterPro" id="IPR001650">
    <property type="entry name" value="Helicase_C-like"/>
</dbReference>
<evidence type="ECO:0000256" key="8">
    <source>
        <dbReference type="ARBA" id="ARBA00034617"/>
    </source>
</evidence>
<dbReference type="Proteomes" id="UP001162780">
    <property type="component" value="Chromosome"/>
</dbReference>
<protein>
    <recommendedName>
        <fullName evidence="9">DNA 3'-5' helicase</fullName>
        <ecNumber evidence="9">5.6.2.4</ecNumber>
    </recommendedName>
</protein>
<dbReference type="PROSITE" id="PS51192">
    <property type="entry name" value="HELICASE_ATP_BIND_1"/>
    <property type="match status" value="1"/>
</dbReference>
<dbReference type="GO" id="GO:0003678">
    <property type="term" value="F:DNA helicase activity"/>
    <property type="evidence" value="ECO:0007669"/>
    <property type="project" value="UniProtKB-EC"/>
</dbReference>
<dbReference type="InterPro" id="IPR004589">
    <property type="entry name" value="DNA_helicase_ATP-dep_RecQ"/>
</dbReference>
<evidence type="ECO:0000256" key="7">
    <source>
        <dbReference type="ARBA" id="ARBA00023235"/>
    </source>
</evidence>
<feature type="domain" description="Helicase C-terminal" evidence="12">
    <location>
        <begin position="505"/>
        <end position="655"/>
    </location>
</feature>
<dbReference type="SUPFAM" id="SSF52540">
    <property type="entry name" value="P-loop containing nucleoside triphosphate hydrolases"/>
    <property type="match status" value="2"/>
</dbReference>
<keyword evidence="2 10" id="KW-0547">Nucleotide-binding</keyword>
<evidence type="ECO:0000259" key="12">
    <source>
        <dbReference type="PROSITE" id="PS51194"/>
    </source>
</evidence>
<dbReference type="InterPro" id="IPR027785">
    <property type="entry name" value="UvrD-like_helicase_C"/>
</dbReference>
<evidence type="ECO:0000256" key="9">
    <source>
        <dbReference type="ARBA" id="ARBA00034808"/>
    </source>
</evidence>
<comment type="similarity">
    <text evidence="1">Belongs to the helicase family. RecQ subfamily.</text>
</comment>
<evidence type="ECO:0000256" key="2">
    <source>
        <dbReference type="ARBA" id="ARBA00022741"/>
    </source>
</evidence>
<gene>
    <name evidence="14" type="ORF">NM686_016405</name>
</gene>
<dbReference type="NCBIfam" id="TIGR00614">
    <property type="entry name" value="recQ_fam"/>
    <property type="match status" value="1"/>
</dbReference>
<dbReference type="Pfam" id="PF13538">
    <property type="entry name" value="UvrD_C_2"/>
    <property type="match status" value="1"/>
</dbReference>
<organism evidence="14 15">
    <name type="scientific">Methylomonas rapida</name>
    <dbReference type="NCBI Taxonomy" id="2963939"/>
    <lineage>
        <taxon>Bacteria</taxon>
        <taxon>Pseudomonadati</taxon>
        <taxon>Pseudomonadota</taxon>
        <taxon>Gammaproteobacteria</taxon>
        <taxon>Methylococcales</taxon>
        <taxon>Methylococcaceae</taxon>
        <taxon>Methylomonas</taxon>
    </lineage>
</organism>
<evidence type="ECO:0000256" key="6">
    <source>
        <dbReference type="ARBA" id="ARBA00023125"/>
    </source>
</evidence>
<dbReference type="InterPro" id="IPR014016">
    <property type="entry name" value="UvrD-like_ATP-bd"/>
</dbReference>
<evidence type="ECO:0000256" key="3">
    <source>
        <dbReference type="ARBA" id="ARBA00022801"/>
    </source>
</evidence>
<dbReference type="SUPFAM" id="SSF53098">
    <property type="entry name" value="Ribonuclease H-like"/>
    <property type="match status" value="1"/>
</dbReference>
<keyword evidence="4 10" id="KW-0347">Helicase</keyword>